<dbReference type="Gene3D" id="3.30.1120.40">
    <property type="entry name" value="Stage V sporulation protein G"/>
    <property type="match status" value="1"/>
</dbReference>
<dbReference type="PANTHER" id="PTHR38429">
    <property type="entry name" value="SEPTATION PROTEIN SPOVG-RELATED"/>
    <property type="match status" value="1"/>
</dbReference>
<evidence type="ECO:0000313" key="5">
    <source>
        <dbReference type="Proteomes" id="UP000176260"/>
    </source>
</evidence>
<dbReference type="GO" id="GO:0030435">
    <property type="term" value="P:sporulation resulting in formation of a cellular spore"/>
    <property type="evidence" value="ECO:0007669"/>
    <property type="project" value="InterPro"/>
</dbReference>
<reference evidence="4 5" key="1">
    <citation type="journal article" date="2016" name="Nat. Commun.">
        <title>Thousands of microbial genomes shed light on interconnected biogeochemical processes in an aquifer system.</title>
        <authorList>
            <person name="Anantharaman K."/>
            <person name="Brown C.T."/>
            <person name="Hug L.A."/>
            <person name="Sharon I."/>
            <person name="Castelle C.J."/>
            <person name="Probst A.J."/>
            <person name="Thomas B.C."/>
            <person name="Singh A."/>
            <person name="Wilkins M.J."/>
            <person name="Karaoz U."/>
            <person name="Brodie E.L."/>
            <person name="Williams K.H."/>
            <person name="Hubbard S.S."/>
            <person name="Banfield J.F."/>
        </authorList>
    </citation>
    <scope>NUCLEOTIDE SEQUENCE [LARGE SCALE GENOMIC DNA]</scope>
</reference>
<dbReference type="InterPro" id="IPR007170">
    <property type="entry name" value="SpoVG"/>
</dbReference>
<dbReference type="InterPro" id="IPR036751">
    <property type="entry name" value="SpoVG_sf"/>
</dbReference>
<name>A0A1G1XQT5_9BACT</name>
<accession>A0A1G1XQT5</accession>
<dbReference type="GO" id="GO:0000917">
    <property type="term" value="P:division septum assembly"/>
    <property type="evidence" value="ECO:0007669"/>
    <property type="project" value="UniProtKB-KW"/>
</dbReference>
<organism evidence="4 5">
    <name type="scientific">Candidatus Buchananbacteria bacterium RBG_13_39_9</name>
    <dbReference type="NCBI Taxonomy" id="1797531"/>
    <lineage>
        <taxon>Bacteria</taxon>
        <taxon>Candidatus Buchananiibacteriota</taxon>
    </lineage>
</organism>
<evidence type="ECO:0000313" key="4">
    <source>
        <dbReference type="EMBL" id="OGY41966.1"/>
    </source>
</evidence>
<gene>
    <name evidence="4" type="ORF">A2Y67_01045</name>
</gene>
<evidence type="ECO:0000256" key="1">
    <source>
        <dbReference type="ARBA" id="ARBA00022618"/>
    </source>
</evidence>
<sequence length="222" mass="25428">MEITNIVITLEKKSDSKLKATANITVDDCFMIRGVKIIKGMQGLFVAMPSKKAPSGAFRDMVHPTNAQTRKMFEAKVLAAYQKKWDEENKPRIIYYRQTNKRPDPGDTWLGSQQSYFLHFEGTDFTVTWDENNNFRIINLPVKISKLLEDEPSPAMDMGPPIETPDYLDPSGAVDMAITKADENHPLVKLIHQLVQCLEQKEKITKEILQQVNHLEIEILHF</sequence>
<keyword evidence="2" id="KW-0717">Septation</keyword>
<dbReference type="Pfam" id="PF04026">
    <property type="entry name" value="SpoVG"/>
    <property type="match status" value="1"/>
</dbReference>
<dbReference type="Proteomes" id="UP000176260">
    <property type="component" value="Unassembled WGS sequence"/>
</dbReference>
<dbReference type="SUPFAM" id="SSF160537">
    <property type="entry name" value="SpoVG-like"/>
    <property type="match status" value="1"/>
</dbReference>
<dbReference type="EMBL" id="MHIA01000020">
    <property type="protein sequence ID" value="OGY41966.1"/>
    <property type="molecule type" value="Genomic_DNA"/>
</dbReference>
<comment type="caution">
    <text evidence="4">The sequence shown here is derived from an EMBL/GenBank/DDBJ whole genome shotgun (WGS) entry which is preliminary data.</text>
</comment>
<evidence type="ECO:0000256" key="3">
    <source>
        <dbReference type="ARBA" id="ARBA00023306"/>
    </source>
</evidence>
<evidence type="ECO:0000256" key="2">
    <source>
        <dbReference type="ARBA" id="ARBA00023210"/>
    </source>
</evidence>
<protein>
    <recommendedName>
        <fullName evidence="6">Septation protein SpoVG</fullName>
    </recommendedName>
</protein>
<keyword evidence="3" id="KW-0131">Cell cycle</keyword>
<proteinExistence type="predicted"/>
<dbReference type="AlphaFoldDB" id="A0A1G1XQT5"/>
<keyword evidence="1" id="KW-0132">Cell division</keyword>
<evidence type="ECO:0008006" key="6">
    <source>
        <dbReference type="Google" id="ProtNLM"/>
    </source>
</evidence>
<dbReference type="PANTHER" id="PTHR38429:SF1">
    <property type="entry name" value="SEPTATION PROTEIN SPOVG-RELATED"/>
    <property type="match status" value="1"/>
</dbReference>